<organism evidence="2">
    <name type="scientific">Tanacetum cinerariifolium</name>
    <name type="common">Dalmatian daisy</name>
    <name type="synonym">Chrysanthemum cinerariifolium</name>
    <dbReference type="NCBI Taxonomy" id="118510"/>
    <lineage>
        <taxon>Eukaryota</taxon>
        <taxon>Viridiplantae</taxon>
        <taxon>Streptophyta</taxon>
        <taxon>Embryophyta</taxon>
        <taxon>Tracheophyta</taxon>
        <taxon>Spermatophyta</taxon>
        <taxon>Magnoliopsida</taxon>
        <taxon>eudicotyledons</taxon>
        <taxon>Gunneridae</taxon>
        <taxon>Pentapetalae</taxon>
        <taxon>asterids</taxon>
        <taxon>campanulids</taxon>
        <taxon>Asterales</taxon>
        <taxon>Asteraceae</taxon>
        <taxon>Asteroideae</taxon>
        <taxon>Anthemideae</taxon>
        <taxon>Anthemidinae</taxon>
        <taxon>Tanacetum</taxon>
    </lineage>
</organism>
<proteinExistence type="predicted"/>
<dbReference type="Gene3D" id="3.10.129.10">
    <property type="entry name" value="Hotdog Thioesterase"/>
    <property type="match status" value="1"/>
</dbReference>
<sequence>VIQVYGKLCLEAYIVYVFLSYETLLCSKGKETRDIMAIEPLEKLPYGRFYVFVKLGAMEIGKISRLRQGSSNENMQPRVPVGKKVQNEIFMLGGALSPGDHVTFNHNDRRLDAIFYGLKHDNKVKYIRWILESAPHEVKEKYELASFPLEYCRKCRKDSVLKSLTSILELFPLAPNVYVLDVPAAKEGIPRSDNNSQERHHVIDSINEIITFLEHWNN</sequence>
<dbReference type="PANTHER" id="PTHR31727">
    <property type="entry name" value="OLEOYL-ACYL CARRIER PROTEIN THIOESTERASE 1, CHLOROPLASTIC"/>
    <property type="match status" value="1"/>
</dbReference>
<dbReference type="PANTHER" id="PTHR31727:SF22">
    <property type="entry name" value="ACYL-[ACYL-CARRIER-PROTEIN] HYDROLASE"/>
    <property type="match status" value="1"/>
</dbReference>
<reference evidence="2" key="1">
    <citation type="journal article" date="2019" name="Sci. Rep.">
        <title>Draft genome of Tanacetum cinerariifolium, the natural source of mosquito coil.</title>
        <authorList>
            <person name="Yamashiro T."/>
            <person name="Shiraishi A."/>
            <person name="Satake H."/>
            <person name="Nakayama K."/>
        </authorList>
    </citation>
    <scope>NUCLEOTIDE SEQUENCE</scope>
</reference>
<feature type="non-terminal residue" evidence="2">
    <location>
        <position position="1"/>
    </location>
</feature>
<name>A0A699HMB9_TANCI</name>
<dbReference type="AlphaFoldDB" id="A0A699HMB9"/>
<evidence type="ECO:0000259" key="1">
    <source>
        <dbReference type="Pfam" id="PF20791"/>
    </source>
</evidence>
<dbReference type="Pfam" id="PF20791">
    <property type="entry name" value="Acyl-ACP_TE_C"/>
    <property type="match status" value="1"/>
</dbReference>
<dbReference type="InterPro" id="IPR049427">
    <property type="entry name" value="Acyl-ACP_TE_C"/>
</dbReference>
<evidence type="ECO:0000313" key="2">
    <source>
        <dbReference type="EMBL" id="GEY35043.1"/>
    </source>
</evidence>
<comment type="caution">
    <text evidence="2">The sequence shown here is derived from an EMBL/GenBank/DDBJ whole genome shotgun (WGS) entry which is preliminary data.</text>
</comment>
<dbReference type="EMBL" id="BKCJ010171291">
    <property type="protein sequence ID" value="GEY35043.1"/>
    <property type="molecule type" value="Genomic_DNA"/>
</dbReference>
<gene>
    <name evidence="2" type="ORF">Tci_407017</name>
</gene>
<protein>
    <submittedName>
        <fullName evidence="2">Acyl-ACP thioesterase</fullName>
    </submittedName>
</protein>
<dbReference type="InterPro" id="IPR045023">
    <property type="entry name" value="FATA/B"/>
</dbReference>
<feature type="domain" description="Acyl-ACP thioesterase-like C-terminal" evidence="1">
    <location>
        <begin position="119"/>
        <end position="189"/>
    </location>
</feature>
<dbReference type="GO" id="GO:0016297">
    <property type="term" value="F:fatty acyl-[ACP] hydrolase activity"/>
    <property type="evidence" value="ECO:0007669"/>
    <property type="project" value="InterPro"/>
</dbReference>
<dbReference type="GO" id="GO:0000036">
    <property type="term" value="F:acyl carrier activity"/>
    <property type="evidence" value="ECO:0007669"/>
    <property type="project" value="TreeGrafter"/>
</dbReference>
<accession>A0A699HMB9</accession>